<reference evidence="1 2" key="1">
    <citation type="submission" date="2017-08" db="EMBL/GenBank/DDBJ databases">
        <title>Acidophilic green algal genome provides insights into adaptation to an acidic environment.</title>
        <authorList>
            <person name="Hirooka S."/>
            <person name="Hirose Y."/>
            <person name="Kanesaki Y."/>
            <person name="Higuchi S."/>
            <person name="Fujiwara T."/>
            <person name="Onuma R."/>
            <person name="Era A."/>
            <person name="Ohbayashi R."/>
            <person name="Uzuka A."/>
            <person name="Nozaki H."/>
            <person name="Yoshikawa H."/>
            <person name="Miyagishima S.Y."/>
        </authorList>
    </citation>
    <scope>NUCLEOTIDE SEQUENCE [LARGE SCALE GENOMIC DNA]</scope>
    <source>
        <strain evidence="1 2">NIES-2499</strain>
    </source>
</reference>
<evidence type="ECO:0000313" key="2">
    <source>
        <dbReference type="Proteomes" id="UP000232323"/>
    </source>
</evidence>
<gene>
    <name evidence="1" type="ORF">CEUSTIGMA_g13891.t1</name>
</gene>
<accession>A0A250XU71</accession>
<dbReference type="AlphaFoldDB" id="A0A250XU71"/>
<dbReference type="Proteomes" id="UP000232323">
    <property type="component" value="Unassembled WGS sequence"/>
</dbReference>
<evidence type="ECO:0000313" key="1">
    <source>
        <dbReference type="EMBL" id="GAX86482.1"/>
    </source>
</evidence>
<name>A0A250XU71_9CHLO</name>
<comment type="caution">
    <text evidence="1">The sequence shown here is derived from an EMBL/GenBank/DDBJ whole genome shotgun (WGS) entry which is preliminary data.</text>
</comment>
<dbReference type="OrthoDB" id="2124056at2759"/>
<feature type="non-terminal residue" evidence="1">
    <location>
        <position position="192"/>
    </location>
</feature>
<proteinExistence type="predicted"/>
<sequence>MGTKLSWAYIGYANTSGRCRLVIYASQLAACAGMNPFTDRHDMQLELQHAMFGTDHVPPDYIPPKKRSDIVDVLPIEAKAALDVALKTMTGDDPVSVQTACAEVKKAMPEIKKEELDAVRTLLNAQHGNVGEPEIRRRFEAATGVFVNQDSKFLSSKCLFKTGPFDVCVGGKHDGIVGDTVTEIKNRMRKFK</sequence>
<keyword evidence="2" id="KW-1185">Reference proteome</keyword>
<protein>
    <submittedName>
        <fullName evidence="1">Uncharacterized protein</fullName>
    </submittedName>
</protein>
<organism evidence="1 2">
    <name type="scientific">Chlamydomonas eustigma</name>
    <dbReference type="NCBI Taxonomy" id="1157962"/>
    <lineage>
        <taxon>Eukaryota</taxon>
        <taxon>Viridiplantae</taxon>
        <taxon>Chlorophyta</taxon>
        <taxon>core chlorophytes</taxon>
        <taxon>Chlorophyceae</taxon>
        <taxon>CS clade</taxon>
        <taxon>Chlamydomonadales</taxon>
        <taxon>Chlamydomonadaceae</taxon>
        <taxon>Chlamydomonas</taxon>
    </lineage>
</organism>
<dbReference type="EMBL" id="BEGY01000324">
    <property type="protein sequence ID" value="GAX86482.1"/>
    <property type="molecule type" value="Genomic_DNA"/>
</dbReference>